<accession>A0A7G2D6I9</accession>
<reference evidence="2 3" key="1">
    <citation type="submission" date="2020-09" db="EMBL/GenBank/DDBJ databases">
        <authorList>
            <person name="Courtine D."/>
        </authorList>
    </citation>
    <scope>NUCLEOTIDE SEQUENCE [LARGE SCALE GENOMIC DNA]</scope>
    <source>
        <strain evidence="2 3">IRI35c</strain>
    </source>
</reference>
<sequence>MEAIEFKCERCGAPLEVSPETIVAICPYCGFPNHLSGNLKTDNIFIVPTLDKNAIAKAFWDRVERDFDLKRMKEKLEIVEVEGHYAPYWVGTVHVEGIVEYTVREEECHTDSKGNTHCHTVERHYRDRINENLPLIGSARRQVKSLGVDDMINHYSRSRPEGKKLLELEEEEWGKVKLEILNTEMDETQAKTIMREDAIDVIRDHYSAKADRIDRFDITADEPENVHLVLLPMWTVYYRFENSIFYTVFAGWDGKDVMSTEPMPVWRRAQYLAGTVFGILIGAAGAAYGGINGAPVVSILAILLGAGASGYFGRLVLEGQRIERSGGILGNFAGAFKR</sequence>
<keyword evidence="1" id="KW-0812">Transmembrane</keyword>
<keyword evidence="1" id="KW-0472">Membrane</keyword>
<evidence type="ECO:0000256" key="1">
    <source>
        <dbReference type="SAM" id="Phobius"/>
    </source>
</evidence>
<name>A0A7G2D6I9_9EURY</name>
<dbReference type="EMBL" id="LR881183">
    <property type="protein sequence ID" value="CAD5244165.1"/>
    <property type="molecule type" value="Genomic_DNA"/>
</dbReference>
<gene>
    <name evidence="2" type="ORF">TIRI35C_1011</name>
</gene>
<feature type="transmembrane region" description="Helical" evidence="1">
    <location>
        <begin position="271"/>
        <end position="291"/>
    </location>
</feature>
<proteinExistence type="predicted"/>
<dbReference type="KEGG" id="tcq:TIRI35C_1011"/>
<protein>
    <submittedName>
        <fullName evidence="2">Membrane protein, conserved</fullName>
    </submittedName>
</protein>
<dbReference type="GeneID" id="58918753"/>
<dbReference type="Proteomes" id="UP000516304">
    <property type="component" value="Chromosome TIRI35C"/>
</dbReference>
<evidence type="ECO:0000313" key="3">
    <source>
        <dbReference type="Proteomes" id="UP000516304"/>
    </source>
</evidence>
<feature type="transmembrane region" description="Helical" evidence="1">
    <location>
        <begin position="297"/>
        <end position="317"/>
    </location>
</feature>
<dbReference type="RefSeq" id="WP_188201991.1">
    <property type="nucleotide sequence ID" value="NZ_LR881183.1"/>
</dbReference>
<organism evidence="2 3">
    <name type="scientific">Thermococcus camini</name>
    <dbReference type="NCBI Taxonomy" id="2016373"/>
    <lineage>
        <taxon>Archaea</taxon>
        <taxon>Methanobacteriati</taxon>
        <taxon>Methanobacteriota</taxon>
        <taxon>Thermococci</taxon>
        <taxon>Thermococcales</taxon>
        <taxon>Thermococcaceae</taxon>
        <taxon>Thermococcus</taxon>
    </lineage>
</organism>
<keyword evidence="3" id="KW-1185">Reference proteome</keyword>
<dbReference type="Gene3D" id="2.20.28.30">
    <property type="entry name" value="RNA polymerase ii, chain L"/>
    <property type="match status" value="1"/>
</dbReference>
<dbReference type="AlphaFoldDB" id="A0A7G2D6I9"/>
<keyword evidence="1" id="KW-1133">Transmembrane helix</keyword>
<evidence type="ECO:0000313" key="2">
    <source>
        <dbReference type="EMBL" id="CAD5244165.1"/>
    </source>
</evidence>